<keyword evidence="3 4" id="KW-0862">Zinc</keyword>
<evidence type="ECO:0000256" key="3">
    <source>
        <dbReference type="ARBA" id="ARBA00022833"/>
    </source>
</evidence>
<dbReference type="InterPro" id="IPR017907">
    <property type="entry name" value="Znf_RING_CS"/>
</dbReference>
<dbReference type="SUPFAM" id="SSF90229">
    <property type="entry name" value="CCCH zinc finger"/>
    <property type="match status" value="1"/>
</dbReference>
<dbReference type="EMBL" id="JACEEZ010011733">
    <property type="protein sequence ID" value="KAG0721149.1"/>
    <property type="molecule type" value="Genomic_DNA"/>
</dbReference>
<dbReference type="InterPro" id="IPR036855">
    <property type="entry name" value="Znf_CCCH_sf"/>
</dbReference>
<comment type="caution">
    <text evidence="8">The sequence shown here is derived from an EMBL/GenBank/DDBJ whole genome shotgun (WGS) entry which is preliminary data.</text>
</comment>
<dbReference type="GO" id="GO:0005684">
    <property type="term" value="C:U2-type spliceosomal complex"/>
    <property type="evidence" value="ECO:0007669"/>
    <property type="project" value="TreeGrafter"/>
</dbReference>
<proteinExistence type="predicted"/>
<dbReference type="SMART" id="SM00184">
    <property type="entry name" value="RING"/>
    <property type="match status" value="1"/>
</dbReference>
<keyword evidence="1 4" id="KW-0479">Metal-binding</keyword>
<dbReference type="InterPro" id="IPR000571">
    <property type="entry name" value="Znf_CCCH"/>
</dbReference>
<evidence type="ECO:0000256" key="5">
    <source>
        <dbReference type="SAM" id="MobiDB-lite"/>
    </source>
</evidence>
<feature type="region of interest" description="Disordered" evidence="5">
    <location>
        <begin position="1"/>
        <end position="80"/>
    </location>
</feature>
<dbReference type="AlphaFoldDB" id="A0A8J4YE22"/>
<dbReference type="PROSITE" id="PS50089">
    <property type="entry name" value="ZF_RING_2"/>
    <property type="match status" value="1"/>
</dbReference>
<protein>
    <submittedName>
        <fullName evidence="8">RING finger protein 113A</fullName>
    </submittedName>
</protein>
<dbReference type="SUPFAM" id="SSF57850">
    <property type="entry name" value="RING/U-box"/>
    <property type="match status" value="1"/>
</dbReference>
<feature type="compositionally biased region" description="Acidic residues" evidence="5">
    <location>
        <begin position="65"/>
        <end position="76"/>
    </location>
</feature>
<accession>A0A8J4YE22</accession>
<dbReference type="GO" id="GO:0008270">
    <property type="term" value="F:zinc ion binding"/>
    <property type="evidence" value="ECO:0007669"/>
    <property type="project" value="UniProtKB-KW"/>
</dbReference>
<sequence>MAQSGARCVFKKRNVSRPAGGVRKRRGDSDDSSEDETKVVKKGRKKDIANPLIQRSKNRGRAKEEDEEDKSSEDSEDGLRFAYKSKRMEGREGPTDMGATSTIQFDTEKDRDAQAVFERSLIVNKETRGKEDDKVYRGLNNYAHFFEKKDTAQGNAASGGVRQGPMRAPDNLRATVRWDYQPDLCKDFKETGFCGFGDSCKFLHDRTDYKLGWQLEMETGRGGDDSDENWEIPSDDEHLPFKCFICRQSFVDPVVTKCKHYFCEKCALENFKKTRRCYVCSEDTCGIFSPATELRTRLLNGNPEDSD</sequence>
<reference evidence="8" key="1">
    <citation type="submission" date="2020-07" db="EMBL/GenBank/DDBJ databases">
        <title>The High-quality genome of the commercially important snow crab, Chionoecetes opilio.</title>
        <authorList>
            <person name="Jeong J.-H."/>
            <person name="Ryu S."/>
        </authorList>
    </citation>
    <scope>NUCLEOTIDE SEQUENCE</scope>
    <source>
        <strain evidence="8">MADBK_172401_WGS</strain>
        <tissue evidence="8">Digestive gland</tissue>
    </source>
</reference>
<dbReference type="Gene3D" id="3.30.40.10">
    <property type="entry name" value="Zinc/RING finger domain, C3HC4 (zinc finger)"/>
    <property type="match status" value="1"/>
</dbReference>
<dbReference type="CDD" id="cd16539">
    <property type="entry name" value="RING-HC_RNF113A_B"/>
    <property type="match status" value="1"/>
</dbReference>
<dbReference type="PANTHER" id="PTHR12930:SF0">
    <property type="entry name" value="RING FINGER PROTEIN 113B"/>
    <property type="match status" value="1"/>
</dbReference>
<dbReference type="Gene3D" id="4.10.1000.10">
    <property type="entry name" value="Zinc finger, CCCH-type"/>
    <property type="match status" value="1"/>
</dbReference>
<dbReference type="InterPro" id="IPR039971">
    <property type="entry name" value="CWC24-like"/>
</dbReference>
<feature type="zinc finger region" description="C3H1-type" evidence="4">
    <location>
        <begin position="179"/>
        <end position="207"/>
    </location>
</feature>
<feature type="domain" description="C3H1-type" evidence="7">
    <location>
        <begin position="179"/>
        <end position="207"/>
    </location>
</feature>
<dbReference type="FunFam" id="3.30.40.10:FF:000045">
    <property type="entry name" value="RING finger protein 113A"/>
    <property type="match status" value="1"/>
</dbReference>
<dbReference type="InterPro" id="IPR013083">
    <property type="entry name" value="Znf_RING/FYVE/PHD"/>
</dbReference>
<feature type="domain" description="RING-type" evidence="6">
    <location>
        <begin position="243"/>
        <end position="281"/>
    </location>
</feature>
<evidence type="ECO:0000256" key="1">
    <source>
        <dbReference type="ARBA" id="ARBA00022723"/>
    </source>
</evidence>
<dbReference type="Proteomes" id="UP000770661">
    <property type="component" value="Unassembled WGS sequence"/>
</dbReference>
<dbReference type="Pfam" id="PF00642">
    <property type="entry name" value="zf-CCCH"/>
    <property type="match status" value="1"/>
</dbReference>
<dbReference type="GO" id="GO:0034247">
    <property type="term" value="P:snoRNA splicing"/>
    <property type="evidence" value="ECO:0007669"/>
    <property type="project" value="TreeGrafter"/>
</dbReference>
<evidence type="ECO:0000313" key="9">
    <source>
        <dbReference type="Proteomes" id="UP000770661"/>
    </source>
</evidence>
<organism evidence="8 9">
    <name type="scientific">Chionoecetes opilio</name>
    <name type="common">Atlantic snow crab</name>
    <name type="synonym">Cancer opilio</name>
    <dbReference type="NCBI Taxonomy" id="41210"/>
    <lineage>
        <taxon>Eukaryota</taxon>
        <taxon>Metazoa</taxon>
        <taxon>Ecdysozoa</taxon>
        <taxon>Arthropoda</taxon>
        <taxon>Crustacea</taxon>
        <taxon>Multicrustacea</taxon>
        <taxon>Malacostraca</taxon>
        <taxon>Eumalacostraca</taxon>
        <taxon>Eucarida</taxon>
        <taxon>Decapoda</taxon>
        <taxon>Pleocyemata</taxon>
        <taxon>Brachyura</taxon>
        <taxon>Eubrachyura</taxon>
        <taxon>Majoidea</taxon>
        <taxon>Majidae</taxon>
        <taxon>Chionoecetes</taxon>
    </lineage>
</organism>
<dbReference type="InterPro" id="IPR001841">
    <property type="entry name" value="Znf_RING"/>
</dbReference>
<dbReference type="SMART" id="SM00356">
    <property type="entry name" value="ZnF_C3H1"/>
    <property type="match status" value="1"/>
</dbReference>
<keyword evidence="2 4" id="KW-0863">Zinc-finger</keyword>
<dbReference type="PANTHER" id="PTHR12930">
    <property type="entry name" value="ZINC FINGER PROTEIN 183"/>
    <property type="match status" value="1"/>
</dbReference>
<dbReference type="OrthoDB" id="25761at2759"/>
<evidence type="ECO:0000313" key="8">
    <source>
        <dbReference type="EMBL" id="KAG0721149.1"/>
    </source>
</evidence>
<gene>
    <name evidence="8" type="primary">RNF113A</name>
    <name evidence="8" type="ORF">GWK47_047035</name>
</gene>
<evidence type="ECO:0000256" key="2">
    <source>
        <dbReference type="ARBA" id="ARBA00022771"/>
    </source>
</evidence>
<dbReference type="PROSITE" id="PS00518">
    <property type="entry name" value="ZF_RING_1"/>
    <property type="match status" value="1"/>
</dbReference>
<evidence type="ECO:0000256" key="4">
    <source>
        <dbReference type="PROSITE-ProRule" id="PRU00723"/>
    </source>
</evidence>
<dbReference type="PROSITE" id="PS50103">
    <property type="entry name" value="ZF_C3H1"/>
    <property type="match status" value="1"/>
</dbReference>
<name>A0A8J4YE22_CHIOP</name>
<keyword evidence="9" id="KW-1185">Reference proteome</keyword>
<evidence type="ECO:0000259" key="7">
    <source>
        <dbReference type="PROSITE" id="PS50103"/>
    </source>
</evidence>
<dbReference type="Pfam" id="PF13923">
    <property type="entry name" value="zf-C3HC4_2"/>
    <property type="match status" value="1"/>
</dbReference>
<evidence type="ECO:0000259" key="6">
    <source>
        <dbReference type="PROSITE" id="PS50089"/>
    </source>
</evidence>